<dbReference type="GO" id="GO:0015562">
    <property type="term" value="F:efflux transmembrane transporter activity"/>
    <property type="evidence" value="ECO:0007669"/>
    <property type="project" value="InterPro"/>
</dbReference>
<dbReference type="PANTHER" id="PTHR30203:SF32">
    <property type="entry name" value="CATION EFFLUX SYSTEM PROTEIN CUSC"/>
    <property type="match status" value="1"/>
</dbReference>
<dbReference type="EMBL" id="RPFZ01000001">
    <property type="protein sequence ID" value="RPF71297.1"/>
    <property type="molecule type" value="Genomic_DNA"/>
</dbReference>
<keyword evidence="2" id="KW-0449">Lipoprotein</keyword>
<accession>A0A3N5CRR5</accession>
<keyword evidence="5" id="KW-1185">Reference proteome</keyword>
<dbReference type="AlphaFoldDB" id="A0A3N5CRR5"/>
<dbReference type="OrthoDB" id="7181739at2"/>
<evidence type="ECO:0000313" key="4">
    <source>
        <dbReference type="EMBL" id="RPF71297.1"/>
    </source>
</evidence>
<dbReference type="Pfam" id="PF02321">
    <property type="entry name" value="OEP"/>
    <property type="match status" value="2"/>
</dbReference>
<comment type="subcellular location">
    <subcellularLocation>
        <location evidence="2">Cell membrane</location>
        <topology evidence="2">Lipid-anchor</topology>
    </subcellularLocation>
</comment>
<dbReference type="NCBIfam" id="TIGR01845">
    <property type="entry name" value="outer_NodT"/>
    <property type="match status" value="1"/>
</dbReference>
<protein>
    <submittedName>
        <fullName evidence="4">Efflux transporter outer membrane subunit</fullName>
    </submittedName>
</protein>
<comment type="similarity">
    <text evidence="1 2">Belongs to the outer membrane factor (OMF) (TC 1.B.17) family.</text>
</comment>
<evidence type="ECO:0000256" key="1">
    <source>
        <dbReference type="ARBA" id="ARBA00007613"/>
    </source>
</evidence>
<dbReference type="Gene3D" id="2.20.200.10">
    <property type="entry name" value="Outer membrane efflux proteins (OEP)"/>
    <property type="match status" value="1"/>
</dbReference>
<evidence type="ECO:0000256" key="2">
    <source>
        <dbReference type="RuleBase" id="RU362097"/>
    </source>
</evidence>
<comment type="caution">
    <text evidence="4">The sequence shown here is derived from an EMBL/GenBank/DDBJ whole genome shotgun (WGS) entry which is preliminary data.</text>
</comment>
<gene>
    <name evidence="4" type="ORF">EG799_06495</name>
</gene>
<feature type="coiled-coil region" evidence="3">
    <location>
        <begin position="229"/>
        <end position="256"/>
    </location>
</feature>
<keyword evidence="2" id="KW-0472">Membrane</keyword>
<dbReference type="RefSeq" id="WP_123879609.1">
    <property type="nucleotide sequence ID" value="NZ_RPFZ01000001.1"/>
</dbReference>
<sequence>MRRAVVSLVLTATALAGCVNLAPEHRRPAPAVPADFDPDLRPDGFEVASQIAYTDWFVDPRLRALIATALRNNRDLLAATARIEQARARYRIQDSRELPTVVADGSATRTRQALTGASTLGQVANGQDAPDSITYNRFQVGVGVSSFELDFWGRLDNLSEAARAEYLSTVAAQRAFYLSLIADVATTYFAIVETDEQIELARATESTRAEALRIARLRLEQGVTSALPYRQAETLLTQAQQQLAAERLNRAQLRNQLLVLAGGRVPGDLPAGLGLAEQDNGRRLEAGLPSEILLVRPDIRTAEEQLRAARANIGAARAAFFPSISLTGNTGLTSDSLGGLFGADGFGWSFGPSISLPIFDGGERQANLDLAEALEMEQVANYDRAVQNAFREVADALAGRLYLTEQVRTLERAVEAQQRIARIARLRYREGVADYLEVLDAERNLFDAQQQLLSTRRAALQNQATLYTALGGGERAFADRP</sequence>
<organism evidence="4 5">
    <name type="scientific">Aurantiacibacter spongiae</name>
    <dbReference type="NCBI Taxonomy" id="2488860"/>
    <lineage>
        <taxon>Bacteria</taxon>
        <taxon>Pseudomonadati</taxon>
        <taxon>Pseudomonadota</taxon>
        <taxon>Alphaproteobacteria</taxon>
        <taxon>Sphingomonadales</taxon>
        <taxon>Erythrobacteraceae</taxon>
        <taxon>Aurantiacibacter</taxon>
    </lineage>
</organism>
<dbReference type="SUPFAM" id="SSF56954">
    <property type="entry name" value="Outer membrane efflux proteins (OEP)"/>
    <property type="match status" value="1"/>
</dbReference>
<dbReference type="InterPro" id="IPR010131">
    <property type="entry name" value="MdtP/NodT-like"/>
</dbReference>
<evidence type="ECO:0000313" key="5">
    <source>
        <dbReference type="Proteomes" id="UP000275232"/>
    </source>
</evidence>
<dbReference type="InterPro" id="IPR003423">
    <property type="entry name" value="OMP_efflux"/>
</dbReference>
<dbReference type="PANTHER" id="PTHR30203">
    <property type="entry name" value="OUTER MEMBRANE CATION EFFLUX PROTEIN"/>
    <property type="match status" value="1"/>
</dbReference>
<dbReference type="Proteomes" id="UP000275232">
    <property type="component" value="Unassembled WGS sequence"/>
</dbReference>
<keyword evidence="3" id="KW-0175">Coiled coil</keyword>
<evidence type="ECO:0000256" key="3">
    <source>
        <dbReference type="SAM" id="Coils"/>
    </source>
</evidence>
<name>A0A3N5CRR5_9SPHN</name>
<reference evidence="4 5" key="1">
    <citation type="submission" date="2018-11" db="EMBL/GenBank/DDBJ databases">
        <title>Erythrobacter spongiae sp. nov., isolated from a marine sponge.</title>
        <authorList>
            <person name="Zhuang L."/>
            <person name="Luo L."/>
        </authorList>
    </citation>
    <scope>NUCLEOTIDE SEQUENCE [LARGE SCALE GENOMIC DNA]</scope>
    <source>
        <strain evidence="4 5">HN-E23</strain>
    </source>
</reference>
<dbReference type="GO" id="GO:0005886">
    <property type="term" value="C:plasma membrane"/>
    <property type="evidence" value="ECO:0007669"/>
    <property type="project" value="UniProtKB-SubCell"/>
</dbReference>
<keyword evidence="2" id="KW-1134">Transmembrane beta strand</keyword>
<dbReference type="PROSITE" id="PS51257">
    <property type="entry name" value="PROKAR_LIPOPROTEIN"/>
    <property type="match status" value="1"/>
</dbReference>
<dbReference type="Gene3D" id="1.20.1600.10">
    <property type="entry name" value="Outer membrane efflux proteins (OEP)"/>
    <property type="match status" value="1"/>
</dbReference>
<keyword evidence="2" id="KW-0564">Palmitate</keyword>
<proteinExistence type="inferred from homology"/>
<keyword evidence="2" id="KW-0812">Transmembrane</keyword>